<accession>A0A3D3RGK9</accession>
<organism evidence="1 2">
    <name type="scientific">Gimesia maris</name>
    <dbReference type="NCBI Taxonomy" id="122"/>
    <lineage>
        <taxon>Bacteria</taxon>
        <taxon>Pseudomonadati</taxon>
        <taxon>Planctomycetota</taxon>
        <taxon>Planctomycetia</taxon>
        <taxon>Planctomycetales</taxon>
        <taxon>Planctomycetaceae</taxon>
        <taxon>Gimesia</taxon>
    </lineage>
</organism>
<comment type="caution">
    <text evidence="1">The sequence shown here is derived from an EMBL/GenBank/DDBJ whole genome shotgun (WGS) entry which is preliminary data.</text>
</comment>
<evidence type="ECO:0000313" key="2">
    <source>
        <dbReference type="Proteomes" id="UP000263642"/>
    </source>
</evidence>
<name>A0A3D3RGK9_9PLAN</name>
<reference evidence="1 2" key="1">
    <citation type="journal article" date="2018" name="Nat. Biotechnol.">
        <title>A standardized bacterial taxonomy based on genome phylogeny substantially revises the tree of life.</title>
        <authorList>
            <person name="Parks D.H."/>
            <person name="Chuvochina M."/>
            <person name="Waite D.W."/>
            <person name="Rinke C."/>
            <person name="Skarshewski A."/>
            <person name="Chaumeil P.A."/>
            <person name="Hugenholtz P."/>
        </authorList>
    </citation>
    <scope>NUCLEOTIDE SEQUENCE [LARGE SCALE GENOMIC DNA]</scope>
    <source>
        <strain evidence="1">UBA9375</strain>
    </source>
</reference>
<dbReference type="AlphaFoldDB" id="A0A3D3RGK9"/>
<evidence type="ECO:0000313" key="1">
    <source>
        <dbReference type="EMBL" id="HCO27212.1"/>
    </source>
</evidence>
<sequence length="63" mass="7296">MWRVSDFDLSGWFRSVQSFVLKSSDRIPVIEERGDSWGTFLSISDKSKNVDEFSRADCVSLIY</sequence>
<dbReference type="EMBL" id="DQAY01000191">
    <property type="protein sequence ID" value="HCO27212.1"/>
    <property type="molecule type" value="Genomic_DNA"/>
</dbReference>
<protein>
    <submittedName>
        <fullName evidence="1">Uncharacterized protein</fullName>
    </submittedName>
</protein>
<gene>
    <name evidence="1" type="ORF">DIT97_30975</name>
</gene>
<proteinExistence type="predicted"/>
<dbReference type="Proteomes" id="UP000263642">
    <property type="component" value="Unassembled WGS sequence"/>
</dbReference>